<comment type="function">
    <text evidence="12">Acts as a transcriptional regulator. Probably redox-responsive. The apo- but not holo-form probably binds DNA.</text>
</comment>
<comment type="PTM">
    <text evidence="12">The Fe-S cluster can be nitrosylated by nitric oxide (NO).</text>
</comment>
<evidence type="ECO:0000256" key="6">
    <source>
        <dbReference type="ARBA" id="ARBA00023004"/>
    </source>
</evidence>
<keyword evidence="11 12" id="KW-0804">Transcription</keyword>
<protein>
    <recommendedName>
        <fullName evidence="12">Transcriptional regulator WhiB</fullName>
    </recommendedName>
</protein>
<evidence type="ECO:0000259" key="13">
    <source>
        <dbReference type="PROSITE" id="PS51674"/>
    </source>
</evidence>
<keyword evidence="4 12" id="KW-0963">Cytoplasm</keyword>
<evidence type="ECO:0000256" key="10">
    <source>
        <dbReference type="ARBA" id="ARBA00023157"/>
    </source>
</evidence>
<evidence type="ECO:0000313" key="14">
    <source>
        <dbReference type="EMBL" id="GAA4626779.1"/>
    </source>
</evidence>
<evidence type="ECO:0000256" key="11">
    <source>
        <dbReference type="ARBA" id="ARBA00023163"/>
    </source>
</evidence>
<proteinExistence type="inferred from homology"/>
<keyword evidence="9 12" id="KW-0238">DNA-binding</keyword>
<keyword evidence="7 12" id="KW-0411">Iron-sulfur</keyword>
<evidence type="ECO:0000256" key="9">
    <source>
        <dbReference type="ARBA" id="ARBA00023125"/>
    </source>
</evidence>
<keyword evidence="8 12" id="KW-0805">Transcription regulation</keyword>
<evidence type="ECO:0000256" key="4">
    <source>
        <dbReference type="ARBA" id="ARBA00022490"/>
    </source>
</evidence>
<evidence type="ECO:0000256" key="1">
    <source>
        <dbReference type="ARBA" id="ARBA00004496"/>
    </source>
</evidence>
<keyword evidence="15" id="KW-1185">Reference proteome</keyword>
<comment type="subcellular location">
    <subcellularLocation>
        <location evidence="1 12">Cytoplasm</location>
    </subcellularLocation>
</comment>
<name>A0ABP8UCU8_9ACTN</name>
<keyword evidence="5 12" id="KW-0479">Metal-binding</keyword>
<dbReference type="EMBL" id="BAABHK010000004">
    <property type="protein sequence ID" value="GAA4626779.1"/>
    <property type="molecule type" value="Genomic_DNA"/>
</dbReference>
<dbReference type="HAMAP" id="MF_01479">
    <property type="entry name" value="WhiB"/>
    <property type="match status" value="1"/>
</dbReference>
<comment type="similarity">
    <text evidence="2 12">Belongs to the WhiB family.</text>
</comment>
<feature type="binding site" evidence="12">
    <location>
        <position position="63"/>
    </location>
    <ligand>
        <name>[4Fe-4S] cluster</name>
        <dbReference type="ChEBI" id="CHEBI:49883"/>
    </ligand>
</feature>
<accession>A0ABP8UCU8</accession>
<reference evidence="15" key="1">
    <citation type="journal article" date="2019" name="Int. J. Syst. Evol. Microbiol.">
        <title>The Global Catalogue of Microorganisms (GCM) 10K type strain sequencing project: providing services to taxonomists for standard genome sequencing and annotation.</title>
        <authorList>
            <consortium name="The Broad Institute Genomics Platform"/>
            <consortium name="The Broad Institute Genome Sequencing Center for Infectious Disease"/>
            <person name="Wu L."/>
            <person name="Ma J."/>
        </authorList>
    </citation>
    <scope>NUCLEOTIDE SEQUENCE [LARGE SCALE GENOMIC DNA]</scope>
    <source>
        <strain evidence="15">JCM 17939</strain>
    </source>
</reference>
<keyword evidence="6 12" id="KW-0408">Iron</keyword>
<dbReference type="InterPro" id="IPR003482">
    <property type="entry name" value="Whib"/>
</dbReference>
<organism evidence="14 15">
    <name type="scientific">Actinoallomurus vinaceus</name>
    <dbReference type="NCBI Taxonomy" id="1080074"/>
    <lineage>
        <taxon>Bacteria</taxon>
        <taxon>Bacillati</taxon>
        <taxon>Actinomycetota</taxon>
        <taxon>Actinomycetes</taxon>
        <taxon>Streptosporangiales</taxon>
        <taxon>Thermomonosporaceae</taxon>
        <taxon>Actinoallomurus</taxon>
    </lineage>
</organism>
<comment type="PTM">
    <text evidence="12">Upon Fe-S cluster removal intramolecular disulfide bonds are formed.</text>
</comment>
<sequence>MTVRQLRRVQSLWSDATPPVLLTLPTEEWDWKKRGVCASVDPELWFPERGQPGNQAKRICRDCPVRDECLTHALDEREPYGIWGGLSTRERKELLKARGVELDEDLVDDGSVDERHEAVAA</sequence>
<feature type="binding site" evidence="12">
    <location>
        <position position="60"/>
    </location>
    <ligand>
        <name>[4Fe-4S] cluster</name>
        <dbReference type="ChEBI" id="CHEBI:49883"/>
    </ligand>
</feature>
<keyword evidence="3 12" id="KW-0004">4Fe-4S</keyword>
<evidence type="ECO:0000256" key="3">
    <source>
        <dbReference type="ARBA" id="ARBA00022485"/>
    </source>
</evidence>
<comment type="cofactor">
    <cofactor evidence="12">
        <name>[4Fe-4S] cluster</name>
        <dbReference type="ChEBI" id="CHEBI:49883"/>
    </cofactor>
    <text evidence="12">Binds 1 [4Fe-4S] cluster per subunit. Following nitrosylation of the [4Fe-4S] cluster binds 1 [4Fe-8(NO)] cluster per subunit.</text>
</comment>
<keyword evidence="10 12" id="KW-1015">Disulfide bond</keyword>
<dbReference type="RefSeq" id="WP_345432027.1">
    <property type="nucleotide sequence ID" value="NZ_BAABHK010000004.1"/>
</dbReference>
<dbReference type="Proteomes" id="UP001501442">
    <property type="component" value="Unassembled WGS sequence"/>
</dbReference>
<feature type="domain" description="4Fe-4S Wbl-type" evidence="13">
    <location>
        <begin position="36"/>
        <end position="93"/>
    </location>
</feature>
<evidence type="ECO:0000256" key="7">
    <source>
        <dbReference type="ARBA" id="ARBA00023014"/>
    </source>
</evidence>
<evidence type="ECO:0000256" key="2">
    <source>
        <dbReference type="ARBA" id="ARBA00006597"/>
    </source>
</evidence>
<dbReference type="PROSITE" id="PS51674">
    <property type="entry name" value="4FE4S_WBL"/>
    <property type="match status" value="1"/>
</dbReference>
<dbReference type="InterPro" id="IPR034768">
    <property type="entry name" value="4FE4S_WBL"/>
</dbReference>
<evidence type="ECO:0000313" key="15">
    <source>
        <dbReference type="Proteomes" id="UP001501442"/>
    </source>
</evidence>
<gene>
    <name evidence="12" type="primary">whiB</name>
    <name evidence="14" type="ORF">GCM10023196_036410</name>
</gene>
<feature type="binding site" evidence="12">
    <location>
        <position position="37"/>
    </location>
    <ligand>
        <name>[4Fe-4S] cluster</name>
        <dbReference type="ChEBI" id="CHEBI:49883"/>
    </ligand>
</feature>
<dbReference type="Pfam" id="PF02467">
    <property type="entry name" value="Whib"/>
    <property type="match status" value="1"/>
</dbReference>
<comment type="caution">
    <text evidence="14">The sequence shown here is derived from an EMBL/GenBank/DDBJ whole genome shotgun (WGS) entry which is preliminary data.</text>
</comment>
<evidence type="ECO:0000256" key="8">
    <source>
        <dbReference type="ARBA" id="ARBA00023015"/>
    </source>
</evidence>
<feature type="binding site" evidence="12">
    <location>
        <position position="69"/>
    </location>
    <ligand>
        <name>[4Fe-4S] cluster</name>
        <dbReference type="ChEBI" id="CHEBI:49883"/>
    </ligand>
</feature>
<dbReference type="PANTHER" id="PTHR38839">
    <property type="entry name" value="TRANSCRIPTIONAL REGULATOR WHID-RELATED"/>
    <property type="match status" value="1"/>
</dbReference>
<dbReference type="PANTHER" id="PTHR38839:SF5">
    <property type="entry name" value="TRANSCRIPTIONAL REGULATOR WHID"/>
    <property type="match status" value="1"/>
</dbReference>
<evidence type="ECO:0000256" key="12">
    <source>
        <dbReference type="HAMAP-Rule" id="MF_01479"/>
    </source>
</evidence>
<evidence type="ECO:0000256" key="5">
    <source>
        <dbReference type="ARBA" id="ARBA00022723"/>
    </source>
</evidence>